<dbReference type="STRING" id="1217970.SAMN05444002_1080"/>
<gene>
    <name evidence="3" type="ORF">SAMN05444002_1080</name>
</gene>
<name>A0A1N6ET97_9RHOB</name>
<keyword evidence="2" id="KW-0732">Signal</keyword>
<evidence type="ECO:0000313" key="4">
    <source>
        <dbReference type="Proteomes" id="UP000184932"/>
    </source>
</evidence>
<dbReference type="AlphaFoldDB" id="A0A1N6ET97"/>
<accession>A0A1N6ET97</accession>
<proteinExistence type="predicted"/>
<protein>
    <submittedName>
        <fullName evidence="3">Uncharacterized protein</fullName>
    </submittedName>
</protein>
<dbReference type="RefSeq" id="WP_074255188.1">
    <property type="nucleotide sequence ID" value="NZ_FSRL01000001.1"/>
</dbReference>
<reference evidence="4" key="1">
    <citation type="submission" date="2016-11" db="EMBL/GenBank/DDBJ databases">
        <authorList>
            <person name="Varghese N."/>
            <person name="Submissions S."/>
        </authorList>
    </citation>
    <scope>NUCLEOTIDE SEQUENCE [LARGE SCALE GENOMIC DNA]</scope>
    <source>
        <strain evidence="4">DSM 29440</strain>
    </source>
</reference>
<evidence type="ECO:0000256" key="1">
    <source>
        <dbReference type="SAM" id="MobiDB-lite"/>
    </source>
</evidence>
<sequence>MRAAVLALLLSAAPAWAQAPTPQQMVAACISLTEAALRGAEGSRRAALEADLDLMRKALRGLETLGPTAGEALPPGQSLPTRLSECTDAA</sequence>
<keyword evidence="4" id="KW-1185">Reference proteome</keyword>
<dbReference type="PROSITE" id="PS51257">
    <property type="entry name" value="PROKAR_LIPOPROTEIN"/>
    <property type="match status" value="1"/>
</dbReference>
<dbReference type="EMBL" id="FSRL01000001">
    <property type="protein sequence ID" value="SIN86228.1"/>
    <property type="molecule type" value="Genomic_DNA"/>
</dbReference>
<feature type="signal peptide" evidence="2">
    <location>
        <begin position="1"/>
        <end position="17"/>
    </location>
</feature>
<evidence type="ECO:0000313" key="3">
    <source>
        <dbReference type="EMBL" id="SIN86228.1"/>
    </source>
</evidence>
<feature type="chain" id="PRO_5013314756" evidence="2">
    <location>
        <begin position="18"/>
        <end position="90"/>
    </location>
</feature>
<organism evidence="3 4">
    <name type="scientific">Vannielia litorea</name>
    <dbReference type="NCBI Taxonomy" id="1217970"/>
    <lineage>
        <taxon>Bacteria</taxon>
        <taxon>Pseudomonadati</taxon>
        <taxon>Pseudomonadota</taxon>
        <taxon>Alphaproteobacteria</taxon>
        <taxon>Rhodobacterales</taxon>
        <taxon>Paracoccaceae</taxon>
        <taxon>Vannielia</taxon>
    </lineage>
</organism>
<dbReference type="Proteomes" id="UP000184932">
    <property type="component" value="Unassembled WGS sequence"/>
</dbReference>
<evidence type="ECO:0000256" key="2">
    <source>
        <dbReference type="SAM" id="SignalP"/>
    </source>
</evidence>
<feature type="region of interest" description="Disordered" evidence="1">
    <location>
        <begin position="66"/>
        <end position="90"/>
    </location>
</feature>